<feature type="compositionally biased region" description="Polar residues" evidence="1">
    <location>
        <begin position="295"/>
        <end position="312"/>
    </location>
</feature>
<feature type="compositionally biased region" description="Basic and acidic residues" evidence="1">
    <location>
        <begin position="789"/>
        <end position="831"/>
    </location>
</feature>
<dbReference type="EMBL" id="BQNB010018797">
    <property type="protein sequence ID" value="GJT78387.1"/>
    <property type="molecule type" value="Genomic_DNA"/>
</dbReference>
<gene>
    <name evidence="3" type="ORF">Tco_1045112</name>
</gene>
<evidence type="ECO:0000256" key="1">
    <source>
        <dbReference type="SAM" id="MobiDB-lite"/>
    </source>
</evidence>
<keyword evidence="4" id="KW-1185">Reference proteome</keyword>
<feature type="region of interest" description="Disordered" evidence="1">
    <location>
        <begin position="280"/>
        <end position="339"/>
    </location>
</feature>
<reference evidence="3" key="1">
    <citation type="journal article" date="2022" name="Int. J. Mol. Sci.">
        <title>Draft Genome of Tanacetum Coccineum: Genomic Comparison of Closely Related Tanacetum-Family Plants.</title>
        <authorList>
            <person name="Yamashiro T."/>
            <person name="Shiraishi A."/>
            <person name="Nakayama K."/>
            <person name="Satake H."/>
        </authorList>
    </citation>
    <scope>NUCLEOTIDE SEQUENCE</scope>
</reference>
<feature type="compositionally biased region" description="Basic residues" evidence="1">
    <location>
        <begin position="832"/>
        <end position="845"/>
    </location>
</feature>
<protein>
    <submittedName>
        <fullName evidence="3">Ribonuclease H-like domain-containing protein</fullName>
    </submittedName>
</protein>
<evidence type="ECO:0000313" key="3">
    <source>
        <dbReference type="EMBL" id="GJT78387.1"/>
    </source>
</evidence>
<comment type="caution">
    <text evidence="3">The sequence shown here is derived from an EMBL/GenBank/DDBJ whole genome shotgun (WGS) entry which is preliminary data.</text>
</comment>
<feature type="compositionally biased region" description="Basic and acidic residues" evidence="1">
    <location>
        <begin position="758"/>
        <end position="772"/>
    </location>
</feature>
<proteinExistence type="predicted"/>
<accession>A0ABQ5GTS0</accession>
<feature type="compositionally biased region" description="Basic and acidic residues" evidence="1">
    <location>
        <begin position="693"/>
        <end position="706"/>
    </location>
</feature>
<dbReference type="Pfam" id="PF07727">
    <property type="entry name" value="RVT_2"/>
    <property type="match status" value="1"/>
</dbReference>
<dbReference type="PANTHER" id="PTHR11439">
    <property type="entry name" value="GAG-POL-RELATED RETROTRANSPOSON"/>
    <property type="match status" value="1"/>
</dbReference>
<dbReference type="Proteomes" id="UP001151760">
    <property type="component" value="Unassembled WGS sequence"/>
</dbReference>
<feature type="compositionally biased region" description="Basic and acidic residues" evidence="1">
    <location>
        <begin position="713"/>
        <end position="724"/>
    </location>
</feature>
<reference evidence="3" key="2">
    <citation type="submission" date="2022-01" db="EMBL/GenBank/DDBJ databases">
        <authorList>
            <person name="Yamashiro T."/>
            <person name="Shiraishi A."/>
            <person name="Satake H."/>
            <person name="Nakayama K."/>
        </authorList>
    </citation>
    <scope>NUCLEOTIDE SEQUENCE</scope>
</reference>
<feature type="region of interest" description="Disordered" evidence="1">
    <location>
        <begin position="651"/>
        <end position="861"/>
    </location>
</feature>
<name>A0ABQ5GTS0_9ASTR</name>
<dbReference type="InterPro" id="IPR013103">
    <property type="entry name" value="RVT_2"/>
</dbReference>
<feature type="compositionally biased region" description="Basic and acidic residues" evidence="1">
    <location>
        <begin position="651"/>
        <end position="686"/>
    </location>
</feature>
<feature type="compositionally biased region" description="Basic and acidic residues" evidence="1">
    <location>
        <begin position="280"/>
        <end position="294"/>
    </location>
</feature>
<dbReference type="PANTHER" id="PTHR11439:SF470">
    <property type="entry name" value="CYSTEINE-RICH RLK (RECEPTOR-LIKE PROTEIN KINASE) 8"/>
    <property type="match status" value="1"/>
</dbReference>
<sequence>MKLMQFLMGLDDTCMQIRSSYCPERPYLMLEVHMLLYPMTNAIGLPLRSQVSNNIPRPSNTVKPNDNRNKITVKGSNLVCENCGFNGHTIERCFKIIGYPPDVGEKKAGQNFKGKNISNNAIGSSSSFGFSDEQLSTLISVIKENSVNGKGVHANMAVSHPNGTEAFITKIRNMHLTDYLALFDVLVVPEYCVSQILGHPADQVLDVLRPNLLYENNKSDVVCDVCQRAKQTREPFPLSDHVSTDISELDIFPFKQKVDIPTETSVPELNSLNFIDFDHIDDHPDIPNDEERSDPSPNRYGTPSPHSGSTFEPLNENEGGHSQGSNAAASEDERSANHEDKQNIISEGSGPLFSSWDNHDVSETQNLKRSFRPSVFPKKYNDFVVESKVKYGLERYVNYSHLSKDNFCFDFVLNKSFEPKSFEEAFKHQHWVEAMNSKMDALDRNNTWELAVLPKGRKAIGRSFSPVVKIVTVRRLINLDVQNNWSLFQMDINNAFLYGDLNETVYMSLPSGYFPKSETRVIKLNKSLYGLKQAPRQWNARLTYALVECGLCRVKPNISLSSELKDDDALLDNVTDYQKLIDVDWARCTDTRRSVTSYCVFMNGSLISWKLKKQNTISKSSTEAEYRALASVTSEEGWLKDLKVDIRGVGRGGRSEEGRYEEGKQRTGGKGKREGGRRMREGEGKVRGRKERVKGERERRNKEEGKRRRRGREWKEERKCEGWGRKGKRGKMGGGRKGKRGWEGVERRVVGKGGKGGGEWKEGEKERGEGGEKGVGGGMKRRKRRKMKGMREKRMKEEEDSGEKGKGDGGRGKGRKGEREREEIEEGWEKKRKEKERRGRAREKSKRREETGSRRGGKRKKEVVRNEGIAVLVATNVLRGLLPFSIPLSQDFLLFKCGRSTALWILCCCKMTTSSANNSVFRGFFEKQKLTGPNFIDWYRQLRIVLSIDDKLNYPKQILPSCSDFSCWSSMLLLKSLQLILLGLKDQKILLAHAHDHGARDPTKSRKSPC</sequence>
<organism evidence="3 4">
    <name type="scientific">Tanacetum coccineum</name>
    <dbReference type="NCBI Taxonomy" id="301880"/>
    <lineage>
        <taxon>Eukaryota</taxon>
        <taxon>Viridiplantae</taxon>
        <taxon>Streptophyta</taxon>
        <taxon>Embryophyta</taxon>
        <taxon>Tracheophyta</taxon>
        <taxon>Spermatophyta</taxon>
        <taxon>Magnoliopsida</taxon>
        <taxon>eudicotyledons</taxon>
        <taxon>Gunneridae</taxon>
        <taxon>Pentapetalae</taxon>
        <taxon>asterids</taxon>
        <taxon>campanulids</taxon>
        <taxon>Asterales</taxon>
        <taxon>Asteraceae</taxon>
        <taxon>Asteroideae</taxon>
        <taxon>Anthemideae</taxon>
        <taxon>Anthemidinae</taxon>
        <taxon>Tanacetum</taxon>
    </lineage>
</organism>
<feature type="compositionally biased region" description="Basic residues" evidence="1">
    <location>
        <begin position="779"/>
        <end position="788"/>
    </location>
</feature>
<evidence type="ECO:0000313" key="4">
    <source>
        <dbReference type="Proteomes" id="UP001151760"/>
    </source>
</evidence>
<feature type="compositionally biased region" description="Basic and acidic residues" evidence="1">
    <location>
        <begin position="740"/>
        <end position="749"/>
    </location>
</feature>
<dbReference type="CDD" id="cd09272">
    <property type="entry name" value="RNase_HI_RT_Ty1"/>
    <property type="match status" value="1"/>
</dbReference>
<feature type="domain" description="Reverse transcriptase Ty1/copia-type" evidence="2">
    <location>
        <begin position="463"/>
        <end position="551"/>
    </location>
</feature>
<feature type="compositionally biased region" description="Basic residues" evidence="1">
    <location>
        <begin position="725"/>
        <end position="739"/>
    </location>
</feature>
<evidence type="ECO:0000259" key="2">
    <source>
        <dbReference type="Pfam" id="PF07727"/>
    </source>
</evidence>